<evidence type="ECO:0000313" key="1">
    <source>
        <dbReference type="EMBL" id="MEX0429749.1"/>
    </source>
</evidence>
<accession>A0ABV3T775</accession>
<evidence type="ECO:0000313" key="2">
    <source>
        <dbReference type="Proteomes" id="UP001556631"/>
    </source>
</evidence>
<sequence>MTWTTYHKRGEILRTVMAVADERRDGLLPMDVDGVDVKFDDELDLLGALQLKWHTRLAGRIEQELAEQPMDLDAAVIRAWHAAALAMPGVRAILDHYRAEPLDARMGAAMAKAHAKEQLLLAVMAGRGAYADQLAVRVGADIEARARASYRPATPIAGARPASLLDRIKAVLAA</sequence>
<comment type="caution">
    <text evidence="1">The sequence shown here is derived from an EMBL/GenBank/DDBJ whole genome shotgun (WGS) entry which is preliminary data.</text>
</comment>
<proteinExistence type="predicted"/>
<keyword evidence="2" id="KW-1185">Reference proteome</keyword>
<reference evidence="1 2" key="1">
    <citation type="submission" date="2024-07" db="EMBL/GenBank/DDBJ databases">
        <authorList>
            <person name="Lee S."/>
            <person name="Kang M."/>
        </authorList>
    </citation>
    <scope>NUCLEOTIDE SEQUENCE [LARGE SCALE GENOMIC DNA]</scope>
    <source>
        <strain evidence="1 2">DS6</strain>
    </source>
</reference>
<dbReference type="EMBL" id="JBFPJR010000061">
    <property type="protein sequence ID" value="MEX0429749.1"/>
    <property type="molecule type" value="Genomic_DNA"/>
</dbReference>
<evidence type="ECO:0008006" key="3">
    <source>
        <dbReference type="Google" id="ProtNLM"/>
    </source>
</evidence>
<organism evidence="1 2">
    <name type="scientific">Nocardioides eburneus</name>
    <dbReference type="NCBI Taxonomy" id="3231482"/>
    <lineage>
        <taxon>Bacteria</taxon>
        <taxon>Bacillati</taxon>
        <taxon>Actinomycetota</taxon>
        <taxon>Actinomycetes</taxon>
        <taxon>Propionibacteriales</taxon>
        <taxon>Nocardioidaceae</taxon>
        <taxon>Nocardioides</taxon>
    </lineage>
</organism>
<dbReference type="RefSeq" id="WP_367995715.1">
    <property type="nucleotide sequence ID" value="NZ_JBFPJR010000061.1"/>
</dbReference>
<dbReference type="Proteomes" id="UP001556631">
    <property type="component" value="Unassembled WGS sequence"/>
</dbReference>
<protein>
    <recommendedName>
        <fullName evidence="3">DUF222 domain-containing protein</fullName>
    </recommendedName>
</protein>
<gene>
    <name evidence="1" type="ORF">AB3X52_19200</name>
</gene>
<name>A0ABV3T775_9ACTN</name>